<accession>A0A5J5EBU2</accession>
<dbReference type="GO" id="GO:0008757">
    <property type="term" value="F:S-adenosylmethionine-dependent methyltransferase activity"/>
    <property type="evidence" value="ECO:0007669"/>
    <property type="project" value="InterPro"/>
</dbReference>
<keyword evidence="2" id="KW-0808">Transferase</keyword>
<keyword evidence="3" id="KW-1185">Reference proteome</keyword>
<feature type="domain" description="Methyltransferase type 11" evidence="1">
    <location>
        <begin position="44"/>
        <end position="140"/>
    </location>
</feature>
<evidence type="ECO:0000313" key="3">
    <source>
        <dbReference type="Proteomes" id="UP000326924"/>
    </source>
</evidence>
<dbReference type="OrthoDB" id="66144at2759"/>
<dbReference type="Pfam" id="PF08241">
    <property type="entry name" value="Methyltransf_11"/>
    <property type="match status" value="1"/>
</dbReference>
<dbReference type="GO" id="GO:0032259">
    <property type="term" value="P:methylation"/>
    <property type="evidence" value="ECO:0007669"/>
    <property type="project" value="UniProtKB-KW"/>
</dbReference>
<dbReference type="InParanoid" id="A0A5J5EBU2"/>
<reference evidence="2 3" key="1">
    <citation type="submission" date="2019-09" db="EMBL/GenBank/DDBJ databases">
        <title>Draft genome of the ectomycorrhizal ascomycete Sphaerosporella brunnea.</title>
        <authorList>
            <consortium name="DOE Joint Genome Institute"/>
            <person name="Benucci G.M."/>
            <person name="Marozzi G."/>
            <person name="Antonielli L."/>
            <person name="Sanchez S."/>
            <person name="Marco P."/>
            <person name="Wang X."/>
            <person name="Falini L.B."/>
            <person name="Barry K."/>
            <person name="Haridas S."/>
            <person name="Lipzen A."/>
            <person name="Labutti K."/>
            <person name="Grigoriev I.V."/>
            <person name="Murat C."/>
            <person name="Martin F."/>
            <person name="Albertini E."/>
            <person name="Donnini D."/>
            <person name="Bonito G."/>
        </authorList>
    </citation>
    <scope>NUCLEOTIDE SEQUENCE [LARGE SCALE GENOMIC DNA]</scope>
    <source>
        <strain evidence="2 3">Sb_GMNB300</strain>
    </source>
</reference>
<evidence type="ECO:0000313" key="2">
    <source>
        <dbReference type="EMBL" id="KAA8893015.1"/>
    </source>
</evidence>
<evidence type="ECO:0000259" key="1">
    <source>
        <dbReference type="Pfam" id="PF08241"/>
    </source>
</evidence>
<dbReference type="Proteomes" id="UP000326924">
    <property type="component" value="Unassembled WGS sequence"/>
</dbReference>
<dbReference type="SUPFAM" id="SSF53335">
    <property type="entry name" value="S-adenosyl-L-methionine-dependent methyltransferases"/>
    <property type="match status" value="1"/>
</dbReference>
<dbReference type="Gene3D" id="3.40.50.150">
    <property type="entry name" value="Vaccinia Virus protein VP39"/>
    <property type="match status" value="1"/>
</dbReference>
<dbReference type="CDD" id="cd02440">
    <property type="entry name" value="AdoMet_MTases"/>
    <property type="match status" value="1"/>
</dbReference>
<comment type="caution">
    <text evidence="2">The sequence shown here is derived from an EMBL/GenBank/DDBJ whole genome shotgun (WGS) entry which is preliminary data.</text>
</comment>
<dbReference type="InterPro" id="IPR013216">
    <property type="entry name" value="Methyltransf_11"/>
</dbReference>
<organism evidence="2 3">
    <name type="scientific">Sphaerosporella brunnea</name>
    <dbReference type="NCBI Taxonomy" id="1250544"/>
    <lineage>
        <taxon>Eukaryota</taxon>
        <taxon>Fungi</taxon>
        <taxon>Dikarya</taxon>
        <taxon>Ascomycota</taxon>
        <taxon>Pezizomycotina</taxon>
        <taxon>Pezizomycetes</taxon>
        <taxon>Pezizales</taxon>
        <taxon>Pyronemataceae</taxon>
        <taxon>Sphaerosporella</taxon>
    </lineage>
</organism>
<dbReference type="PANTHER" id="PTHR43861:SF1">
    <property type="entry name" value="TRANS-ACONITATE 2-METHYLTRANSFERASE"/>
    <property type="match status" value="1"/>
</dbReference>
<name>A0A5J5EBU2_9PEZI</name>
<dbReference type="PANTHER" id="PTHR43861">
    <property type="entry name" value="TRANS-ACONITATE 2-METHYLTRANSFERASE-RELATED"/>
    <property type="match status" value="1"/>
</dbReference>
<dbReference type="EMBL" id="VXIS01000525">
    <property type="protein sequence ID" value="KAA8893015.1"/>
    <property type="molecule type" value="Genomic_DNA"/>
</dbReference>
<gene>
    <name evidence="2" type="ORF">FN846DRAFT_585640</name>
</gene>
<dbReference type="AlphaFoldDB" id="A0A5J5EBU2"/>
<dbReference type="InterPro" id="IPR029063">
    <property type="entry name" value="SAM-dependent_MTases_sf"/>
</dbReference>
<proteinExistence type="predicted"/>
<sequence>MASSTVATDNWDPKTYSTTVAPFVPKLTTRVISLLAIQPDDIVLDLGCGDGVLTHQLSKQCTHITGIDSSPSMISGCPSSANTVYICSPALSLPAELPHAQYTKLFSNAALHWILRCPAASRSQFFKTAYSLLRPGGAFVAECGGFGNVADVHVAVIAALVHRGIPPQTARESSPWWFGSVGEYRSLLEEAGFEVEVLETELRQTELTVGEGGGVGGWVRLFAAEMLKVLPQGEREGAVREVEEVLEGVGRRGDGGLWVNYIRLRFVARKPVA</sequence>
<protein>
    <submittedName>
        <fullName evidence="2">S-adenosyl-L-methionine-dependent methyltransferase</fullName>
    </submittedName>
</protein>
<keyword evidence="2" id="KW-0489">Methyltransferase</keyword>